<evidence type="ECO:0008006" key="4">
    <source>
        <dbReference type="Google" id="ProtNLM"/>
    </source>
</evidence>
<dbReference type="InterPro" id="IPR011250">
    <property type="entry name" value="OMP/PagP_B-barrel"/>
</dbReference>
<feature type="signal peptide" evidence="1">
    <location>
        <begin position="1"/>
        <end position="23"/>
    </location>
</feature>
<dbReference type="OrthoDB" id="8478545at2"/>
<evidence type="ECO:0000313" key="2">
    <source>
        <dbReference type="EMBL" id="QCI65805.1"/>
    </source>
</evidence>
<dbReference type="KEGG" id="pstg:E8M01_17255"/>
<sequence length="312" mass="31406">MVRRVARFLAVCTALFPALSGFAAPVAAQDVRPSAMPDFNAVATASRGVAGGYVAGGLGYGSAPPRAFSIIDGYACPGTTLPYIGPVTYGGGSGCATNVAMSGVTAHAILGWNLSGGEGWVSGIEARGRLGREGGTGRLGGTANVTMPGVPAYLNSASGAYKASLDGGLALSLRYGYAVSGFLPFVRIGLGAARLTEAVDFNATGAKICTIVPPGCTTGGTIASSKSSWLPSAVIGAGLEIPFGRFFARVDAEAEAVFAPSQNLTRTLVGQAIVTAGGAPTGQVLSTSGNATLRSENWIIARRLMVSGGFRF</sequence>
<dbReference type="EMBL" id="CP039690">
    <property type="protein sequence ID" value="QCI65805.1"/>
    <property type="molecule type" value="Genomic_DNA"/>
</dbReference>
<organism evidence="2 3">
    <name type="scientific">Phreatobacter stygius</name>
    <dbReference type="NCBI Taxonomy" id="1940610"/>
    <lineage>
        <taxon>Bacteria</taxon>
        <taxon>Pseudomonadati</taxon>
        <taxon>Pseudomonadota</taxon>
        <taxon>Alphaproteobacteria</taxon>
        <taxon>Hyphomicrobiales</taxon>
        <taxon>Phreatobacteraceae</taxon>
        <taxon>Phreatobacter</taxon>
    </lineage>
</organism>
<dbReference type="SUPFAM" id="SSF56925">
    <property type="entry name" value="OMPA-like"/>
    <property type="match status" value="1"/>
</dbReference>
<dbReference type="Proteomes" id="UP000298781">
    <property type="component" value="Chromosome"/>
</dbReference>
<evidence type="ECO:0000256" key="1">
    <source>
        <dbReference type="SAM" id="SignalP"/>
    </source>
</evidence>
<accession>A0A4D7B3G0</accession>
<proteinExistence type="predicted"/>
<dbReference type="AlphaFoldDB" id="A0A4D7B3G0"/>
<keyword evidence="3" id="KW-1185">Reference proteome</keyword>
<keyword evidence="1" id="KW-0732">Signal</keyword>
<protein>
    <recommendedName>
        <fullName evidence="4">Porin family protein</fullName>
    </recommendedName>
</protein>
<feature type="chain" id="PRO_5020648880" description="Porin family protein" evidence="1">
    <location>
        <begin position="24"/>
        <end position="312"/>
    </location>
</feature>
<reference evidence="2 3" key="1">
    <citation type="submission" date="2019-04" db="EMBL/GenBank/DDBJ databases">
        <title>Phreatobacter aquaticus sp. nov.</title>
        <authorList>
            <person name="Choi A."/>
        </authorList>
    </citation>
    <scope>NUCLEOTIDE SEQUENCE [LARGE SCALE GENOMIC DNA]</scope>
    <source>
        <strain evidence="2 3">KCTC 52518</strain>
    </source>
</reference>
<gene>
    <name evidence="2" type="ORF">E8M01_17255</name>
</gene>
<evidence type="ECO:0000313" key="3">
    <source>
        <dbReference type="Proteomes" id="UP000298781"/>
    </source>
</evidence>
<name>A0A4D7B3G0_9HYPH</name>